<dbReference type="InterPro" id="IPR046336">
    <property type="entry name" value="Lon_prtase_N_sf"/>
</dbReference>
<name>A0A2K8UDQ5_9GAMM</name>
<proteinExistence type="predicted"/>
<dbReference type="SMART" id="SM00464">
    <property type="entry name" value="LON"/>
    <property type="match status" value="1"/>
</dbReference>
<dbReference type="PANTHER" id="PTHR46732">
    <property type="entry name" value="ATP-DEPENDENT PROTEASE LA (LON) DOMAIN PROTEIN"/>
    <property type="match status" value="1"/>
</dbReference>
<dbReference type="PROSITE" id="PS51787">
    <property type="entry name" value="LON_N"/>
    <property type="match status" value="1"/>
</dbReference>
<dbReference type="Gene3D" id="2.30.130.40">
    <property type="entry name" value="LON domain-like"/>
    <property type="match status" value="1"/>
</dbReference>
<dbReference type="InterPro" id="IPR015947">
    <property type="entry name" value="PUA-like_sf"/>
</dbReference>
<evidence type="ECO:0000313" key="3">
    <source>
        <dbReference type="Proteomes" id="UP000232638"/>
    </source>
</evidence>
<protein>
    <submittedName>
        <fullName evidence="2">Peptidase S16</fullName>
    </submittedName>
</protein>
<dbReference type="AlphaFoldDB" id="A0A2K8UDQ5"/>
<accession>A0A2K8UDQ5</accession>
<evidence type="ECO:0000313" key="2">
    <source>
        <dbReference type="EMBL" id="AUB83720.1"/>
    </source>
</evidence>
<dbReference type="RefSeq" id="WP_100921400.1">
    <property type="nucleotide sequence ID" value="NZ_CP020370.1"/>
</dbReference>
<dbReference type="PANTHER" id="PTHR46732:SF8">
    <property type="entry name" value="ATP-DEPENDENT PROTEASE LA (LON) DOMAIN PROTEIN"/>
    <property type="match status" value="1"/>
</dbReference>
<dbReference type="EMBL" id="CP020370">
    <property type="protein sequence ID" value="AUB83720.1"/>
    <property type="molecule type" value="Genomic_DNA"/>
</dbReference>
<dbReference type="InterPro" id="IPR003111">
    <property type="entry name" value="Lon_prtase_N"/>
</dbReference>
<dbReference type="Pfam" id="PF02190">
    <property type="entry name" value="LON_substr_bdg"/>
    <property type="match status" value="1"/>
</dbReference>
<evidence type="ECO:0000259" key="1">
    <source>
        <dbReference type="PROSITE" id="PS51787"/>
    </source>
</evidence>
<gene>
    <name evidence="2" type="ORF">THSYN_24030</name>
</gene>
<organism evidence="2 3">
    <name type="scientific">Candidatus Thiodictyon syntrophicum</name>
    <dbReference type="NCBI Taxonomy" id="1166950"/>
    <lineage>
        <taxon>Bacteria</taxon>
        <taxon>Pseudomonadati</taxon>
        <taxon>Pseudomonadota</taxon>
        <taxon>Gammaproteobacteria</taxon>
        <taxon>Chromatiales</taxon>
        <taxon>Chromatiaceae</taxon>
        <taxon>Thiodictyon</taxon>
    </lineage>
</organism>
<dbReference type="KEGG" id="tsy:THSYN_24030"/>
<feature type="domain" description="Lon N-terminal" evidence="1">
    <location>
        <begin position="17"/>
        <end position="209"/>
    </location>
</feature>
<dbReference type="OrthoDB" id="8558970at2"/>
<reference evidence="2 3" key="1">
    <citation type="submission" date="2017-03" db="EMBL/GenBank/DDBJ databases">
        <title>Complete genome sequence of Candidatus 'Thiodictyon syntrophicum' sp. nov. strain Cad16T, a photolithoautotroph purple sulfur bacterium isolated from an alpine meromictic lake.</title>
        <authorList>
            <person name="Luedin S.M."/>
            <person name="Pothier J.F."/>
            <person name="Danza F."/>
            <person name="Storelli N."/>
            <person name="Wittwer M."/>
            <person name="Tonolla M."/>
        </authorList>
    </citation>
    <scope>NUCLEOTIDE SEQUENCE [LARGE SCALE GENOMIC DNA]</scope>
    <source>
        <strain evidence="2 3">Cad16T</strain>
    </source>
</reference>
<dbReference type="Proteomes" id="UP000232638">
    <property type="component" value="Chromosome"/>
</dbReference>
<sequence>MSRNPFFPRFADLPTEIPIFPLPGAVVMPGVQLPLNMFEPCYLNMVTDALADAHLIGMVQPTSETLFEEVPEIHRIGCAGRITSYSETADGRIVVVLTGVCRFQVRGEVAGRRGYRRVSVDWERFAADCHEETQVIGDRDGFLVSLKSYCTLRGVEVPWEDVNKMADSDLVNLLCAHLPLSPEDKQALVETIQLSERAGLMRGLMDMASAASMDVAELRH</sequence>
<keyword evidence="3" id="KW-1185">Reference proteome</keyword>
<dbReference type="SUPFAM" id="SSF88697">
    <property type="entry name" value="PUA domain-like"/>
    <property type="match status" value="1"/>
</dbReference>